<evidence type="ECO:0000313" key="4">
    <source>
        <dbReference type="Proteomes" id="UP000275865"/>
    </source>
</evidence>
<feature type="compositionally biased region" description="Low complexity" evidence="1">
    <location>
        <begin position="407"/>
        <end position="422"/>
    </location>
</feature>
<feature type="region of interest" description="Disordered" evidence="1">
    <location>
        <begin position="407"/>
        <end position="451"/>
    </location>
</feature>
<evidence type="ECO:0000256" key="2">
    <source>
        <dbReference type="SAM" id="Phobius"/>
    </source>
</evidence>
<sequence length="863" mass="88440">MGAEIRSDTAHPYATLRNRLRPVEPAGGDRQPGLRVHLHHIRRGAAGVSGTGQTLDRAVWWDAHLHRSAGGTLRKGGQQRPDRLPEDRPFGDAPLVEGRQRRRHCGGLNVRRGHDGTIRPQPIKSDAGPGSRRDSRTRHSCRRRIRTVMIPRPGTRRSGKSVRKAVDVSTHRRAWKQRAGVVVALVTGALIALPATPASAAKITSAGDSVTIDAGRSGSVRVEVSPDGNEESAQISVNGLPQGVSCTGGCGTIEFEGGLGGPRPATVTLTLTAAGNAPAANGTQATIRVDGNPSDSENLRVTVKAAAPPEVQTVRSVSGKVVIQANGKPVKGAYVALQDSGGHRYETTSDSDGNWRFTGTSSKPITPGRIDVGASFDGVQKVNSFNAGPNQSISGQRINLAVKVEVTPSATPSASESAVPTEEPTDEATDEATDETPEATEGAAANASNEDSGGGFGQYVIILLGGLLVAAGVGTIVLLWMKRKENPDDADDDAPAGAGAVPAARGGGFRSADDQTRVVNRVGGGPDPTMVAGGGAALSEAPTMMHRPVVDDVPPDPYGAPPSQAYGDGGPGWSGNGYGDEPAGYGAGGYGNAPASGGGYGADGGYGSTPGSGAGYGNAPGSGGGYGAGAGDAGYGDGGYGNAPSSGEGYGSRDYAAPAGGAGYPPASGNAGYGEQRYDEPTGRYTGDNNTQYPAPADPYATGVYEQGQGQGYGQPDAAPYGQGAESTAGYDQRGGYDQQGGGYDQQGGGYDQPAGGYGQQGGYGQEPPTQRGGYDDPGYDQGGYGQPGYGQQGGYGQEPATTHGGYGQEPPTQRGGYEQEPQTQRGYDDRGYDQGGYYGDQQQGGRSREGDRSGRRLDWLDD</sequence>
<keyword evidence="2" id="KW-0812">Transmembrane</keyword>
<feature type="compositionally biased region" description="Low complexity" evidence="1">
    <location>
        <begin position="655"/>
        <end position="674"/>
    </location>
</feature>
<feature type="region of interest" description="Disordered" evidence="1">
    <location>
        <begin position="345"/>
        <end position="368"/>
    </location>
</feature>
<evidence type="ECO:0000256" key="1">
    <source>
        <dbReference type="SAM" id="MobiDB-lite"/>
    </source>
</evidence>
<feature type="region of interest" description="Disordered" evidence="1">
    <location>
        <begin position="621"/>
        <end position="863"/>
    </location>
</feature>
<dbReference type="EMBL" id="RAZT01000014">
    <property type="protein sequence ID" value="RKN28585.1"/>
    <property type="molecule type" value="Genomic_DNA"/>
</dbReference>
<dbReference type="Pfam" id="PF13620">
    <property type="entry name" value="CarboxypepD_reg"/>
    <property type="match status" value="1"/>
</dbReference>
<dbReference type="Gene3D" id="2.60.40.1120">
    <property type="entry name" value="Carboxypeptidase-like, regulatory domain"/>
    <property type="match status" value="1"/>
</dbReference>
<keyword evidence="3" id="KW-0378">Hydrolase</keyword>
<protein>
    <submittedName>
        <fullName evidence="3">Carboxypeptidase regulatory-like domain-containing protein</fullName>
    </submittedName>
</protein>
<feature type="transmembrane region" description="Helical" evidence="2">
    <location>
        <begin position="456"/>
        <end position="480"/>
    </location>
</feature>
<keyword evidence="3" id="KW-0121">Carboxypeptidase</keyword>
<dbReference type="AlphaFoldDB" id="A0A3A9XTM8"/>
<feature type="compositionally biased region" description="Low complexity" evidence="1">
    <location>
        <begin position="495"/>
        <end position="504"/>
    </location>
</feature>
<feature type="compositionally biased region" description="Gly residues" evidence="1">
    <location>
        <begin position="781"/>
        <end position="797"/>
    </location>
</feature>
<feature type="compositionally biased region" description="Acidic residues" evidence="1">
    <location>
        <begin position="423"/>
        <end position="438"/>
    </location>
</feature>
<organism evidence="3 4">
    <name type="scientific">Micromonospora musae</name>
    <dbReference type="NCBI Taxonomy" id="1894970"/>
    <lineage>
        <taxon>Bacteria</taxon>
        <taxon>Bacillati</taxon>
        <taxon>Actinomycetota</taxon>
        <taxon>Actinomycetes</taxon>
        <taxon>Micromonosporales</taxon>
        <taxon>Micromonosporaceae</taxon>
        <taxon>Micromonospora</taxon>
    </lineage>
</organism>
<keyword evidence="2" id="KW-1133">Transmembrane helix</keyword>
<dbReference type="SUPFAM" id="SSF49478">
    <property type="entry name" value="Cna protein B-type domain"/>
    <property type="match status" value="1"/>
</dbReference>
<gene>
    <name evidence="3" type="ORF">D7044_25490</name>
</gene>
<feature type="compositionally biased region" description="Basic and acidic residues" evidence="1">
    <location>
        <begin position="80"/>
        <end position="90"/>
    </location>
</feature>
<feature type="region of interest" description="Disordered" evidence="1">
    <location>
        <begin position="70"/>
        <end position="140"/>
    </location>
</feature>
<reference evidence="3 4" key="1">
    <citation type="submission" date="2018-09" db="EMBL/GenBank/DDBJ databases">
        <title>Micromonospora sp. nov. MS1-9, isolated from a root of Musa sp.</title>
        <authorList>
            <person name="Kuncharoen N."/>
            <person name="Kudo T."/>
            <person name="Ohkuma M."/>
            <person name="Yuki M."/>
            <person name="Tanasupawat S."/>
        </authorList>
    </citation>
    <scope>NUCLEOTIDE SEQUENCE [LARGE SCALE GENOMIC DNA]</scope>
    <source>
        <strain evidence="3 4">MS1-9</strain>
    </source>
</reference>
<dbReference type="Proteomes" id="UP000275865">
    <property type="component" value="Unassembled WGS sequence"/>
</dbReference>
<dbReference type="GO" id="GO:0004180">
    <property type="term" value="F:carboxypeptidase activity"/>
    <property type="evidence" value="ECO:0007669"/>
    <property type="project" value="UniProtKB-KW"/>
</dbReference>
<feature type="compositionally biased region" description="Polar residues" evidence="1">
    <location>
        <begin position="348"/>
        <end position="364"/>
    </location>
</feature>
<feature type="compositionally biased region" description="Gly residues" evidence="1">
    <location>
        <begin position="621"/>
        <end position="641"/>
    </location>
</feature>
<comment type="caution">
    <text evidence="3">The sequence shown here is derived from an EMBL/GenBank/DDBJ whole genome shotgun (WGS) entry which is preliminary data.</text>
</comment>
<feature type="region of interest" description="Disordered" evidence="1">
    <location>
        <begin position="488"/>
        <end position="511"/>
    </location>
</feature>
<keyword evidence="3" id="KW-0645">Protease</keyword>
<name>A0A3A9XTM8_9ACTN</name>
<evidence type="ECO:0000313" key="3">
    <source>
        <dbReference type="EMBL" id="RKN28585.1"/>
    </source>
</evidence>
<proteinExistence type="predicted"/>
<feature type="compositionally biased region" description="Gly residues" evidence="1">
    <location>
        <begin position="738"/>
        <end position="765"/>
    </location>
</feature>
<accession>A0A3A9XTM8</accession>
<keyword evidence="2" id="KW-0472">Membrane</keyword>
<feature type="compositionally biased region" description="Basic and acidic residues" evidence="1">
    <location>
        <begin position="847"/>
        <end position="863"/>
    </location>
</feature>